<dbReference type="InterPro" id="IPR000315">
    <property type="entry name" value="Znf_B-box"/>
</dbReference>
<dbReference type="GO" id="GO:0061630">
    <property type="term" value="F:ubiquitin protein ligase activity"/>
    <property type="evidence" value="ECO:0007669"/>
    <property type="project" value="TreeGrafter"/>
</dbReference>
<feature type="domain" description="B box-type" evidence="2">
    <location>
        <begin position="65"/>
        <end position="101"/>
    </location>
</feature>
<dbReference type="GO" id="GO:0008270">
    <property type="term" value="F:zinc ion binding"/>
    <property type="evidence" value="ECO:0007669"/>
    <property type="project" value="UniProtKB-KW"/>
</dbReference>
<evidence type="ECO:0000313" key="3">
    <source>
        <dbReference type="Proteomes" id="UP000694844"/>
    </source>
</evidence>
<gene>
    <name evidence="4" type="primary">LOC111131132</name>
</gene>
<reference evidence="4" key="1">
    <citation type="submission" date="2025-08" db="UniProtKB">
        <authorList>
            <consortium name="RefSeq"/>
        </authorList>
    </citation>
    <scope>IDENTIFICATION</scope>
    <source>
        <tissue evidence="4">Whole sample</tissue>
    </source>
</reference>
<dbReference type="KEGG" id="cvn:111131132"/>
<dbReference type="OrthoDB" id="6082856at2759"/>
<dbReference type="Gene3D" id="3.30.160.60">
    <property type="entry name" value="Classic Zinc Finger"/>
    <property type="match status" value="1"/>
</dbReference>
<dbReference type="Gene3D" id="2.120.10.30">
    <property type="entry name" value="TolB, C-terminal domain"/>
    <property type="match status" value="1"/>
</dbReference>
<accession>A0A8B8E381</accession>
<dbReference type="AlphaFoldDB" id="A0A8B8E381"/>
<dbReference type="InterPro" id="IPR011042">
    <property type="entry name" value="6-blade_b-propeller_TolB-like"/>
</dbReference>
<dbReference type="InterPro" id="IPR047153">
    <property type="entry name" value="TRIM45/56/19-like"/>
</dbReference>
<dbReference type="RefSeq" id="XP_022334218.1">
    <property type="nucleotide sequence ID" value="XM_022478510.1"/>
</dbReference>
<dbReference type="GeneID" id="111131132"/>
<keyword evidence="3" id="KW-1185">Reference proteome</keyword>
<dbReference type="PANTHER" id="PTHR25462:SF296">
    <property type="entry name" value="MEIOTIC P26, ISOFORM F"/>
    <property type="match status" value="1"/>
</dbReference>
<dbReference type="PANTHER" id="PTHR25462">
    <property type="entry name" value="BONUS, ISOFORM C-RELATED"/>
    <property type="match status" value="1"/>
</dbReference>
<dbReference type="SUPFAM" id="SSF101898">
    <property type="entry name" value="NHL repeat"/>
    <property type="match status" value="1"/>
</dbReference>
<keyword evidence="1" id="KW-0479">Metal-binding</keyword>
<evidence type="ECO:0000313" key="4">
    <source>
        <dbReference type="RefSeq" id="XP_022334218.1"/>
    </source>
</evidence>
<sequence>MESTSVNISSLVNVRQCIQCQGDTEYHCLTCVQNLCHECKEMHSINLDSIHHSVILYRNKYNNLTKREKCTKHPDQTYGMYCEHCDTPFCLKCNEHKAHKTIDIKVAYETKREEQRDTVMKIRCETLYYLIVLLHEIDLKSELSSMREKLDNQKLAMVEKSRRLKDALNNVPNEVITKGKSIIIQKLRNQMTKVERMIGKLQTFEQEYEVSARRPFQFLRLVKNTGFPITQKPICRLSLSLDINIKNVVKLLSAIQLSDKGKRHLENEHLLKLMPSPLLRKSCKMAGVKCCYHISCITPDRFWANDNGNNLSLTDTTKNEAVHLVTNLCDSAYGSHTLTNDSQLIYIDLNQNIYTLSHEMETKSIYVRRTDSNWIYRCVYFSPVTEDLLVGMRKEDKYTDMIATMHIYTGKVTRYNKTGQLTKSIQLDSNHHPMYRDPCYITENNNGDIVVSDWRHKAVVVTESEGSHRFSFRGHPPGSKLFPRGTCTDVLSHILVRDCRTNTIQMVDKDGQFLLNLLTNSSSDLLTAPRSLHYDTKTQILWVGSYDNNTVSAYRYLNRHLRFFGEL</sequence>
<proteinExistence type="predicted"/>
<dbReference type="PROSITE" id="PS50119">
    <property type="entry name" value="ZF_BBOX"/>
    <property type="match status" value="1"/>
</dbReference>
<keyword evidence="1" id="KW-0863">Zinc-finger</keyword>
<name>A0A8B8E381_CRAVI</name>
<dbReference type="GO" id="GO:0005654">
    <property type="term" value="C:nucleoplasm"/>
    <property type="evidence" value="ECO:0007669"/>
    <property type="project" value="TreeGrafter"/>
</dbReference>
<evidence type="ECO:0000259" key="2">
    <source>
        <dbReference type="PROSITE" id="PS50119"/>
    </source>
</evidence>
<organism evidence="3 4">
    <name type="scientific">Crassostrea virginica</name>
    <name type="common">Eastern oyster</name>
    <dbReference type="NCBI Taxonomy" id="6565"/>
    <lineage>
        <taxon>Eukaryota</taxon>
        <taxon>Metazoa</taxon>
        <taxon>Spiralia</taxon>
        <taxon>Lophotrochozoa</taxon>
        <taxon>Mollusca</taxon>
        <taxon>Bivalvia</taxon>
        <taxon>Autobranchia</taxon>
        <taxon>Pteriomorphia</taxon>
        <taxon>Ostreida</taxon>
        <taxon>Ostreoidea</taxon>
        <taxon>Ostreidae</taxon>
        <taxon>Crassostrea</taxon>
    </lineage>
</organism>
<protein>
    <submittedName>
        <fullName evidence="4">Uncharacterized protein LOC111131132</fullName>
    </submittedName>
</protein>
<dbReference type="SUPFAM" id="SSF57845">
    <property type="entry name" value="B-box zinc-binding domain"/>
    <property type="match status" value="1"/>
</dbReference>
<keyword evidence="1" id="KW-0862">Zinc</keyword>
<evidence type="ECO:0000256" key="1">
    <source>
        <dbReference type="PROSITE-ProRule" id="PRU00024"/>
    </source>
</evidence>
<dbReference type="Proteomes" id="UP000694844">
    <property type="component" value="Chromosome 4"/>
</dbReference>